<gene>
    <name evidence="3" type="ORF">IC235_18995</name>
</gene>
<organism evidence="3 4">
    <name type="scientific">Hymenobacter montanus</name>
    <dbReference type="NCBI Taxonomy" id="2771359"/>
    <lineage>
        <taxon>Bacteria</taxon>
        <taxon>Pseudomonadati</taxon>
        <taxon>Bacteroidota</taxon>
        <taxon>Cytophagia</taxon>
        <taxon>Cytophagales</taxon>
        <taxon>Hymenobacteraceae</taxon>
        <taxon>Hymenobacter</taxon>
    </lineage>
</organism>
<proteinExistence type="predicted"/>
<evidence type="ECO:0008006" key="5">
    <source>
        <dbReference type="Google" id="ProtNLM"/>
    </source>
</evidence>
<comment type="caution">
    <text evidence="3">The sequence shown here is derived from an EMBL/GenBank/DDBJ whole genome shotgun (WGS) entry which is preliminary data.</text>
</comment>
<dbReference type="EMBL" id="JACXAD010000026">
    <property type="protein sequence ID" value="MBD2769979.1"/>
    <property type="molecule type" value="Genomic_DNA"/>
</dbReference>
<evidence type="ECO:0000313" key="3">
    <source>
        <dbReference type="EMBL" id="MBD2769979.1"/>
    </source>
</evidence>
<protein>
    <recommendedName>
        <fullName evidence="5">DUF4369 domain-containing protein</fullName>
    </recommendedName>
</protein>
<keyword evidence="2" id="KW-0732">Signal</keyword>
<feature type="chain" id="PRO_5036815148" description="DUF4369 domain-containing protein" evidence="2">
    <location>
        <begin position="23"/>
        <end position="252"/>
    </location>
</feature>
<keyword evidence="4" id="KW-1185">Reference proteome</keyword>
<feature type="coiled-coil region" evidence="1">
    <location>
        <begin position="148"/>
        <end position="201"/>
    </location>
</feature>
<evidence type="ECO:0000313" key="4">
    <source>
        <dbReference type="Proteomes" id="UP000612233"/>
    </source>
</evidence>
<keyword evidence="1" id="KW-0175">Coiled coil</keyword>
<evidence type="ECO:0000256" key="2">
    <source>
        <dbReference type="SAM" id="SignalP"/>
    </source>
</evidence>
<sequence>MRLLRFLSCALSLGAAALTACAPSYMLTMRPSKGTGLWADGAEAAHRQNDSLEVQVSFVRYEEDKMVFAMDFHNKTRRPWVVGPKDFYLQPVLTQPVASRAVSYLPAGLAAFDPEVQIQALTSRVSEESKAATNVGTNELLTSLSHGVENLAALKKKETKEQEQARETKHQNENNYYTRQRLEAAAAADQHRAQLEELRSTYLRRNTVEPGQRIRGYVSFPRADIADLIRVSAPGLAEGTTLDFIQTRVGPK</sequence>
<reference evidence="3" key="1">
    <citation type="submission" date="2020-09" db="EMBL/GenBank/DDBJ databases">
        <authorList>
            <person name="Kim M.K."/>
        </authorList>
    </citation>
    <scope>NUCLEOTIDE SEQUENCE</scope>
    <source>
        <strain evidence="3">BT664</strain>
    </source>
</reference>
<accession>A0A927BH68</accession>
<name>A0A927BH68_9BACT</name>
<dbReference type="RefSeq" id="WP_191006788.1">
    <property type="nucleotide sequence ID" value="NZ_JACXAD010000026.1"/>
</dbReference>
<dbReference type="AlphaFoldDB" id="A0A927BH68"/>
<dbReference type="PROSITE" id="PS51257">
    <property type="entry name" value="PROKAR_LIPOPROTEIN"/>
    <property type="match status" value="1"/>
</dbReference>
<evidence type="ECO:0000256" key="1">
    <source>
        <dbReference type="SAM" id="Coils"/>
    </source>
</evidence>
<feature type="signal peptide" evidence="2">
    <location>
        <begin position="1"/>
        <end position="22"/>
    </location>
</feature>
<dbReference type="Proteomes" id="UP000612233">
    <property type="component" value="Unassembled WGS sequence"/>
</dbReference>